<evidence type="ECO:0000313" key="12">
    <source>
        <dbReference type="Proteomes" id="UP000537779"/>
    </source>
</evidence>
<keyword evidence="7" id="KW-1015">Disulfide bond</keyword>
<dbReference type="SMART" id="SM00921">
    <property type="entry name" value="MHC_II_beta"/>
    <property type="match status" value="1"/>
</dbReference>
<dbReference type="Pfam" id="PF00969">
    <property type="entry name" value="MHC_II_beta"/>
    <property type="match status" value="1"/>
</dbReference>
<feature type="non-terminal residue" evidence="11">
    <location>
        <position position="1"/>
    </location>
</feature>
<evidence type="ECO:0000256" key="5">
    <source>
        <dbReference type="ARBA" id="ARBA00023130"/>
    </source>
</evidence>
<dbReference type="InterPro" id="IPR014745">
    <property type="entry name" value="MHC_II_a/b_N"/>
</dbReference>
<reference evidence="11 12" key="1">
    <citation type="submission" date="2019-09" db="EMBL/GenBank/DDBJ databases">
        <title>Bird 10,000 Genomes (B10K) Project - Family phase.</title>
        <authorList>
            <person name="Zhang G."/>
        </authorList>
    </citation>
    <scope>NUCLEOTIDE SEQUENCE [LARGE SCALE GENOMIC DNA]</scope>
    <source>
        <strain evidence="11">B10K-DU-001-37</strain>
        <tissue evidence="11">Muscle</tissue>
    </source>
</reference>
<evidence type="ECO:0000313" key="11">
    <source>
        <dbReference type="EMBL" id="NXL97490.1"/>
    </source>
</evidence>
<dbReference type="GO" id="GO:0002504">
    <property type="term" value="P:antigen processing and presentation of peptide or polysaccharide antigen via MHC class II"/>
    <property type="evidence" value="ECO:0007669"/>
    <property type="project" value="UniProtKB-KW"/>
</dbReference>
<keyword evidence="8" id="KW-0325">Glycoprotein</keyword>
<dbReference type="InterPro" id="IPR011162">
    <property type="entry name" value="MHC_I/II-like_Ag-recog"/>
</dbReference>
<keyword evidence="4" id="KW-1133">Transmembrane helix</keyword>
<feature type="domain" description="MHC class II beta chain N-terminal" evidence="10">
    <location>
        <begin position="18"/>
        <end position="92"/>
    </location>
</feature>
<name>A0A7L0X1Z2_TYRSA</name>
<organism evidence="11 12">
    <name type="scientific">Tyrannus savana</name>
    <name type="common">Fork-tailed flycatcher</name>
    <name type="synonym">Muscivora tyrannus</name>
    <dbReference type="NCBI Taxonomy" id="137541"/>
    <lineage>
        <taxon>Eukaryota</taxon>
        <taxon>Metazoa</taxon>
        <taxon>Chordata</taxon>
        <taxon>Craniata</taxon>
        <taxon>Vertebrata</taxon>
        <taxon>Euteleostomi</taxon>
        <taxon>Archelosauria</taxon>
        <taxon>Archosauria</taxon>
        <taxon>Dinosauria</taxon>
        <taxon>Saurischia</taxon>
        <taxon>Theropoda</taxon>
        <taxon>Coelurosauria</taxon>
        <taxon>Aves</taxon>
        <taxon>Neognathae</taxon>
        <taxon>Neoaves</taxon>
        <taxon>Telluraves</taxon>
        <taxon>Australaves</taxon>
        <taxon>Passeriformes</taxon>
        <taxon>Tyrannidae</taxon>
        <taxon>Tyrannus</taxon>
    </lineage>
</organism>
<accession>A0A7L0X1Z2</accession>
<dbReference type="SUPFAM" id="SSF54452">
    <property type="entry name" value="MHC antigen-recognition domain"/>
    <property type="match status" value="1"/>
</dbReference>
<gene>
    <name evidence="11" type="primary">Hb2l_0</name>
    <name evidence="11" type="ORF">TYRSAV_R15035</name>
</gene>
<dbReference type="Proteomes" id="UP000537779">
    <property type="component" value="Unassembled WGS sequence"/>
</dbReference>
<dbReference type="GO" id="GO:0042613">
    <property type="term" value="C:MHC class II protein complex"/>
    <property type="evidence" value="ECO:0007669"/>
    <property type="project" value="UniProtKB-KW"/>
</dbReference>
<evidence type="ECO:0000256" key="9">
    <source>
        <dbReference type="ARBA" id="ARBA00023182"/>
    </source>
</evidence>
<evidence type="ECO:0000256" key="8">
    <source>
        <dbReference type="ARBA" id="ARBA00023180"/>
    </source>
</evidence>
<keyword evidence="6" id="KW-0472">Membrane</keyword>
<dbReference type="AlphaFoldDB" id="A0A7L0X1Z2"/>
<keyword evidence="5" id="KW-1064">Adaptive immunity</keyword>
<dbReference type="InterPro" id="IPR050160">
    <property type="entry name" value="MHC/Immunoglobulin"/>
</dbReference>
<keyword evidence="12" id="KW-1185">Reference proteome</keyword>
<dbReference type="PANTHER" id="PTHR19944">
    <property type="entry name" value="MHC CLASS II-RELATED"/>
    <property type="match status" value="1"/>
</dbReference>
<keyword evidence="9" id="KW-0491">MHC II</keyword>
<dbReference type="Gene3D" id="3.10.320.10">
    <property type="entry name" value="Class II Histocompatibility Antigen, M Beta Chain, Chain B, domain 1"/>
    <property type="match status" value="1"/>
</dbReference>
<evidence type="ECO:0000256" key="4">
    <source>
        <dbReference type="ARBA" id="ARBA00022989"/>
    </source>
</evidence>
<dbReference type="GO" id="GO:0002250">
    <property type="term" value="P:adaptive immune response"/>
    <property type="evidence" value="ECO:0007669"/>
    <property type="project" value="UniProtKB-KW"/>
</dbReference>
<evidence type="ECO:0000256" key="3">
    <source>
        <dbReference type="ARBA" id="ARBA00022859"/>
    </source>
</evidence>
<sequence>PPDPCPAHTGVFQQMFKFECYYINGTERVRLVVRHIYNRQQFAHFDSDVGVYVGDTPYGEFQARYWNSQQEKLEHRRAEVDTVCRHNYKVSTPFSVER</sequence>
<evidence type="ECO:0000256" key="7">
    <source>
        <dbReference type="ARBA" id="ARBA00023157"/>
    </source>
</evidence>
<comment type="subcellular location">
    <subcellularLocation>
        <location evidence="1">Membrane</location>
        <topology evidence="1">Single-pass type I membrane protein</topology>
    </subcellularLocation>
</comment>
<dbReference type="PANTHER" id="PTHR19944:SF99">
    <property type="entry name" value="HLA CLASS II HISTOCOMPATIBILITY ANTIGEN, DRB1 BETA CHAIN"/>
    <property type="match status" value="1"/>
</dbReference>
<evidence type="ECO:0000256" key="6">
    <source>
        <dbReference type="ARBA" id="ARBA00023136"/>
    </source>
</evidence>
<dbReference type="InterPro" id="IPR000353">
    <property type="entry name" value="MHC_II_b_N"/>
</dbReference>
<keyword evidence="3" id="KW-0391">Immunity</keyword>
<dbReference type="FunFam" id="3.10.320.10:FF:000001">
    <property type="entry name" value="HLA class II histocompatibility antigen, DRB1-1 beta chain"/>
    <property type="match status" value="1"/>
</dbReference>
<evidence type="ECO:0000256" key="2">
    <source>
        <dbReference type="ARBA" id="ARBA00022692"/>
    </source>
</evidence>
<feature type="non-terminal residue" evidence="11">
    <location>
        <position position="98"/>
    </location>
</feature>
<proteinExistence type="predicted"/>
<comment type="caution">
    <text evidence="11">The sequence shown here is derived from an EMBL/GenBank/DDBJ whole genome shotgun (WGS) entry which is preliminary data.</text>
</comment>
<evidence type="ECO:0000256" key="1">
    <source>
        <dbReference type="ARBA" id="ARBA00004479"/>
    </source>
</evidence>
<evidence type="ECO:0000259" key="10">
    <source>
        <dbReference type="SMART" id="SM00921"/>
    </source>
</evidence>
<protein>
    <submittedName>
        <fullName evidence="11">HB2L protein</fullName>
    </submittedName>
</protein>
<keyword evidence="2" id="KW-0812">Transmembrane</keyword>
<dbReference type="EMBL" id="VXAW01001115">
    <property type="protein sequence ID" value="NXL97490.1"/>
    <property type="molecule type" value="Genomic_DNA"/>
</dbReference>